<evidence type="ECO:0000313" key="2">
    <source>
        <dbReference type="EMBL" id="MCK7595153.1"/>
    </source>
</evidence>
<gene>
    <name evidence="2" type="ORF">M0G41_15920</name>
</gene>
<name>A0ABT0GL42_9GAMM</name>
<sequence>MAGQTPEQAVEQLFGDALSCESEIPVAYRSHAPDAQSVDRAVEHAELVLKSLALIEEAPHEEGDEHAAERAHLQRLEAKLNLVLETLSGILRRERSDLPQQRFRWSRFGAELMHPGGDVPERGFLLLQPLAWLPQRLELPVNCIAKTPAEGGGSRVWLRFAPQPPSLEQALERHLFRLHRRELAKRKG</sequence>
<comment type="caution">
    <text evidence="2">The sequence shown here is derived from an EMBL/GenBank/DDBJ whole genome shotgun (WGS) entry which is preliminary data.</text>
</comment>
<dbReference type="EMBL" id="JALNMH010000014">
    <property type="protein sequence ID" value="MCK7595153.1"/>
    <property type="molecule type" value="Genomic_DNA"/>
</dbReference>
<protein>
    <submittedName>
        <fullName evidence="2">PilZ domain-containing protein</fullName>
    </submittedName>
</protein>
<evidence type="ECO:0000259" key="1">
    <source>
        <dbReference type="Pfam" id="PF16823"/>
    </source>
</evidence>
<proteinExistence type="predicted"/>
<feature type="domain" description="Cyclic di-GMP receptor atypical PilZ" evidence="1">
    <location>
        <begin position="49"/>
        <end position="185"/>
    </location>
</feature>
<dbReference type="Proteomes" id="UP001431449">
    <property type="component" value="Unassembled WGS sequence"/>
</dbReference>
<reference evidence="2" key="1">
    <citation type="submission" date="2022-04" db="EMBL/GenBank/DDBJ databases">
        <title>Lysobacter sp. CAU 1642 isolated from sea sand.</title>
        <authorList>
            <person name="Kim W."/>
        </authorList>
    </citation>
    <scope>NUCLEOTIDE SEQUENCE</scope>
    <source>
        <strain evidence="2">CAU 1642</strain>
    </source>
</reference>
<organism evidence="2 3">
    <name type="scientific">Pseudomarimonas salicorniae</name>
    <dbReference type="NCBI Taxonomy" id="2933270"/>
    <lineage>
        <taxon>Bacteria</taxon>
        <taxon>Pseudomonadati</taxon>
        <taxon>Pseudomonadota</taxon>
        <taxon>Gammaproteobacteria</taxon>
        <taxon>Lysobacterales</taxon>
        <taxon>Lysobacteraceae</taxon>
        <taxon>Pseudomarimonas</taxon>
    </lineage>
</organism>
<keyword evidence="3" id="KW-1185">Reference proteome</keyword>
<evidence type="ECO:0000313" key="3">
    <source>
        <dbReference type="Proteomes" id="UP001431449"/>
    </source>
</evidence>
<dbReference type="RefSeq" id="WP_248210919.1">
    <property type="nucleotide sequence ID" value="NZ_JALNMH010000014.1"/>
</dbReference>
<accession>A0ABT0GL42</accession>
<dbReference type="Pfam" id="PF16823">
    <property type="entry name" value="tPilZ"/>
    <property type="match status" value="1"/>
</dbReference>
<dbReference type="InterPro" id="IPR031800">
    <property type="entry name" value="PilZ_atypical"/>
</dbReference>